<dbReference type="PANTHER" id="PTHR43364:SF1">
    <property type="entry name" value="OXIDOREDUCTASE YDHF"/>
    <property type="match status" value="1"/>
</dbReference>
<proteinExistence type="inferred from homology"/>
<evidence type="ECO:0000313" key="5">
    <source>
        <dbReference type="EMBL" id="RLQ97356.1"/>
    </source>
</evidence>
<dbReference type="OrthoDB" id="9773828at2"/>
<dbReference type="CDD" id="cd19092">
    <property type="entry name" value="AKR_BsYcsN_EcYdhF-like"/>
    <property type="match status" value="1"/>
</dbReference>
<organism evidence="5 6">
    <name type="scientific">Falsibacillus albus</name>
    <dbReference type="NCBI Taxonomy" id="2478915"/>
    <lineage>
        <taxon>Bacteria</taxon>
        <taxon>Bacillati</taxon>
        <taxon>Bacillota</taxon>
        <taxon>Bacilli</taxon>
        <taxon>Bacillales</taxon>
        <taxon>Bacillaceae</taxon>
        <taxon>Falsibacillus</taxon>
    </lineage>
</organism>
<dbReference type="EMBL" id="RCVZ01000002">
    <property type="protein sequence ID" value="RLQ97356.1"/>
    <property type="molecule type" value="Genomic_DNA"/>
</dbReference>
<dbReference type="Gene3D" id="3.20.20.100">
    <property type="entry name" value="NADP-dependent oxidoreductase domain"/>
    <property type="match status" value="1"/>
</dbReference>
<dbReference type="PANTHER" id="PTHR43364">
    <property type="entry name" value="NADH-SPECIFIC METHYLGLYOXAL REDUCTASE-RELATED"/>
    <property type="match status" value="1"/>
</dbReference>
<comment type="similarity">
    <text evidence="3">Belongs to the aldo/keto reductase family. Aldo/keto reductase 2 subfamily.</text>
</comment>
<dbReference type="AlphaFoldDB" id="A0A3L7K2R0"/>
<feature type="domain" description="NADP-dependent oxidoreductase" evidence="4">
    <location>
        <begin position="14"/>
        <end position="290"/>
    </location>
</feature>
<evidence type="ECO:0000256" key="2">
    <source>
        <dbReference type="ARBA" id="ARBA00023002"/>
    </source>
</evidence>
<keyword evidence="2" id="KW-0560">Oxidoreductase</keyword>
<dbReference type="InterPro" id="IPR050523">
    <property type="entry name" value="AKR_Detox_Biosynth"/>
</dbReference>
<sequence>MERIKLAEELSFSRIIHGLWRLNEWNYSSQETLSLINHALDAGITTFDHADIYGSYTCEELFGQALALNPSLREKMELVTKCGIVLESPNRPQHRSHHYNTSKEHIIKSAEQSLKNLQTDYIDVLLIHRPDPLMDPEQVAEAFAALKKDGKVRYFGVSNFKEHQYQLLKSYLDVPLVTNQLELSAYELENFDDGTLNLCMKERIAPMAWSPLAGGKIFTSDEEKAVRLRTALQKVGKEIGAGSIDQVMYTWLLHHPAKIMPIVGSGKTNRMDSAVQSLKLSMNVDQWFEILQSSMGHDIP</sequence>
<dbReference type="FunFam" id="3.20.20.100:FF:000008">
    <property type="entry name" value="Aldo/keto reductase family oxidoreductase"/>
    <property type="match status" value="1"/>
</dbReference>
<dbReference type="SUPFAM" id="SSF51430">
    <property type="entry name" value="NAD(P)-linked oxidoreductase"/>
    <property type="match status" value="1"/>
</dbReference>
<dbReference type="GO" id="GO:0005829">
    <property type="term" value="C:cytosol"/>
    <property type="evidence" value="ECO:0007669"/>
    <property type="project" value="TreeGrafter"/>
</dbReference>
<dbReference type="Pfam" id="PF00248">
    <property type="entry name" value="Aldo_ket_red"/>
    <property type="match status" value="1"/>
</dbReference>
<dbReference type="GO" id="GO:0016491">
    <property type="term" value="F:oxidoreductase activity"/>
    <property type="evidence" value="ECO:0007669"/>
    <property type="project" value="UniProtKB-KW"/>
</dbReference>
<evidence type="ECO:0000313" key="6">
    <source>
        <dbReference type="Proteomes" id="UP000276770"/>
    </source>
</evidence>
<accession>A0A3L7K2R0</accession>
<protein>
    <submittedName>
        <fullName evidence="5">Aldo/keto reductase family oxidoreductase</fullName>
    </submittedName>
</protein>
<evidence type="ECO:0000256" key="3">
    <source>
        <dbReference type="ARBA" id="ARBA00038157"/>
    </source>
</evidence>
<reference evidence="5 6" key="1">
    <citation type="submission" date="2018-10" db="EMBL/GenBank/DDBJ databases">
        <title>Falsibacillus sp. genome draft.</title>
        <authorList>
            <person name="Shi S."/>
        </authorList>
    </citation>
    <scope>NUCLEOTIDE SEQUENCE [LARGE SCALE GENOMIC DNA]</scope>
    <source>
        <strain evidence="5 6">GY 10110</strain>
    </source>
</reference>
<dbReference type="RefSeq" id="WP_121679306.1">
    <property type="nucleotide sequence ID" value="NZ_RCVZ01000002.1"/>
</dbReference>
<keyword evidence="1" id="KW-0521">NADP</keyword>
<gene>
    <name evidence="5" type="ORF">D9X91_04185</name>
</gene>
<dbReference type="InterPro" id="IPR036812">
    <property type="entry name" value="NAD(P)_OxRdtase_dom_sf"/>
</dbReference>
<dbReference type="InterPro" id="IPR023210">
    <property type="entry name" value="NADP_OxRdtase_dom"/>
</dbReference>
<comment type="caution">
    <text evidence="5">The sequence shown here is derived from an EMBL/GenBank/DDBJ whole genome shotgun (WGS) entry which is preliminary data.</text>
</comment>
<evidence type="ECO:0000256" key="1">
    <source>
        <dbReference type="ARBA" id="ARBA00022857"/>
    </source>
</evidence>
<keyword evidence="6" id="KW-1185">Reference proteome</keyword>
<evidence type="ECO:0000259" key="4">
    <source>
        <dbReference type="Pfam" id="PF00248"/>
    </source>
</evidence>
<dbReference type="Proteomes" id="UP000276770">
    <property type="component" value="Unassembled WGS sequence"/>
</dbReference>
<name>A0A3L7K2R0_9BACI</name>